<evidence type="ECO:0000256" key="1">
    <source>
        <dbReference type="SAM" id="Phobius"/>
    </source>
</evidence>
<dbReference type="KEGG" id="snan:I6N98_09635"/>
<gene>
    <name evidence="2" type="ORF">I6N98_09635</name>
</gene>
<dbReference type="RefSeq" id="WP_198568183.1">
    <property type="nucleotide sequence ID" value="NZ_CP066167.1"/>
</dbReference>
<feature type="transmembrane region" description="Helical" evidence="1">
    <location>
        <begin position="12"/>
        <end position="31"/>
    </location>
</feature>
<dbReference type="AlphaFoldDB" id="A0A7T4QXQ3"/>
<sequence length="360" mass="40394">MRTLLTLHRWVGAVFGLALSLFGLSGALLVWKNQWLRWTLTDEAGIPARGVESLTRIVKRALQESNGEANYIVFSSPELAVNLVSTGRHTGFYSDNLGNVITHWASRLERLELWLFDLHHDLLLGPNGTTLGGLLALLGLFFTLSGLFLWWRTRRHFSWRLWPTSFSRRDLARHHRNLGALFAPLLIVVMLTGLMMAWRPVALWVLSPFSSVDEMQAAVAPPAVSGSDFADIDWANIITRAQQAFPDASLRLISIPQATGDLVGLRMKQPEEWLPNGRTLLWFDPQTGDLIESKDALTMPLGVRVNNLVYPVHAAKVGGIVYQLIMTLVGLVLTMLGSLVVVKFWMDRHRINRISVPPRI</sequence>
<evidence type="ECO:0000313" key="3">
    <source>
        <dbReference type="Proteomes" id="UP000596063"/>
    </source>
</evidence>
<organism evidence="2 3">
    <name type="scientific">Spongiibacter nanhainus</name>
    <dbReference type="NCBI Taxonomy" id="2794344"/>
    <lineage>
        <taxon>Bacteria</taxon>
        <taxon>Pseudomonadati</taxon>
        <taxon>Pseudomonadota</taxon>
        <taxon>Gammaproteobacteria</taxon>
        <taxon>Cellvibrionales</taxon>
        <taxon>Spongiibacteraceae</taxon>
        <taxon>Spongiibacter</taxon>
    </lineage>
</organism>
<feature type="transmembrane region" description="Helical" evidence="1">
    <location>
        <begin position="320"/>
        <end position="345"/>
    </location>
</feature>
<feature type="transmembrane region" description="Helical" evidence="1">
    <location>
        <begin position="131"/>
        <end position="151"/>
    </location>
</feature>
<proteinExistence type="predicted"/>
<accession>A0A7T4QXQ3</accession>
<keyword evidence="1" id="KW-0472">Membrane</keyword>
<name>A0A7T4QXQ3_9GAMM</name>
<reference evidence="2 3" key="1">
    <citation type="submission" date="2020-12" db="EMBL/GenBank/DDBJ databases">
        <authorList>
            <person name="Shan Y."/>
        </authorList>
    </citation>
    <scope>NUCLEOTIDE SEQUENCE [LARGE SCALE GENOMIC DNA]</scope>
    <source>
        <strain evidence="3">csc3.9</strain>
    </source>
</reference>
<evidence type="ECO:0000313" key="2">
    <source>
        <dbReference type="EMBL" id="QQD16664.1"/>
    </source>
</evidence>
<keyword evidence="1" id="KW-1133">Transmembrane helix</keyword>
<dbReference type="PANTHER" id="PTHR34219">
    <property type="entry name" value="IRON-REGULATED INNER MEMBRANE PROTEIN-RELATED"/>
    <property type="match status" value="1"/>
</dbReference>
<dbReference type="Pfam" id="PF03929">
    <property type="entry name" value="PepSY_TM"/>
    <property type="match status" value="1"/>
</dbReference>
<keyword evidence="1" id="KW-0812">Transmembrane</keyword>
<protein>
    <submittedName>
        <fullName evidence="2">PepSY domain-containing protein</fullName>
    </submittedName>
</protein>
<dbReference type="Proteomes" id="UP000596063">
    <property type="component" value="Chromosome"/>
</dbReference>
<keyword evidence="3" id="KW-1185">Reference proteome</keyword>
<dbReference type="EMBL" id="CP066167">
    <property type="protein sequence ID" value="QQD16664.1"/>
    <property type="molecule type" value="Genomic_DNA"/>
</dbReference>
<feature type="transmembrane region" description="Helical" evidence="1">
    <location>
        <begin position="178"/>
        <end position="198"/>
    </location>
</feature>
<dbReference type="InterPro" id="IPR005625">
    <property type="entry name" value="PepSY-ass_TM"/>
</dbReference>
<dbReference type="PANTHER" id="PTHR34219:SF3">
    <property type="entry name" value="BLL7967 PROTEIN"/>
    <property type="match status" value="1"/>
</dbReference>